<keyword evidence="1" id="KW-0805">Transcription regulation</keyword>
<name>A0A1X9NFR9_9GAMM</name>
<dbReference type="PRINTS" id="PR00033">
    <property type="entry name" value="HTHASNC"/>
</dbReference>
<keyword evidence="2" id="KW-0238">DNA-binding</keyword>
<protein>
    <submittedName>
        <fullName evidence="5">AsnC family transcriptional regulator</fullName>
    </submittedName>
</protein>
<accession>A0A1X9NFR9</accession>
<dbReference type="AlphaFoldDB" id="A0A1X9NFR9"/>
<gene>
    <name evidence="5" type="ORF">BST96_14750</name>
</gene>
<feature type="domain" description="HTH asnC-type" evidence="4">
    <location>
        <begin position="5"/>
        <end position="66"/>
    </location>
</feature>
<dbReference type="GO" id="GO:0005829">
    <property type="term" value="C:cytosol"/>
    <property type="evidence" value="ECO:0007669"/>
    <property type="project" value="TreeGrafter"/>
</dbReference>
<dbReference type="SUPFAM" id="SSF46785">
    <property type="entry name" value="Winged helix' DNA-binding domain"/>
    <property type="match status" value="1"/>
</dbReference>
<dbReference type="Proteomes" id="UP000193450">
    <property type="component" value="Chromosome"/>
</dbReference>
<dbReference type="GO" id="GO:0006355">
    <property type="term" value="P:regulation of DNA-templated transcription"/>
    <property type="evidence" value="ECO:0007669"/>
    <property type="project" value="UniProtKB-ARBA"/>
</dbReference>
<organism evidence="5 6">
    <name type="scientific">Oceanicoccus sagamiensis</name>
    <dbReference type="NCBI Taxonomy" id="716816"/>
    <lineage>
        <taxon>Bacteria</taxon>
        <taxon>Pseudomonadati</taxon>
        <taxon>Pseudomonadota</taxon>
        <taxon>Gammaproteobacteria</taxon>
        <taxon>Cellvibrionales</taxon>
        <taxon>Spongiibacteraceae</taxon>
        <taxon>Oceanicoccus</taxon>
    </lineage>
</organism>
<dbReference type="SMART" id="SM00344">
    <property type="entry name" value="HTH_ASNC"/>
    <property type="match status" value="1"/>
</dbReference>
<evidence type="ECO:0000313" key="6">
    <source>
        <dbReference type="Proteomes" id="UP000193450"/>
    </source>
</evidence>
<dbReference type="InterPro" id="IPR000485">
    <property type="entry name" value="AsnC-type_HTH_dom"/>
</dbReference>
<dbReference type="InterPro" id="IPR036388">
    <property type="entry name" value="WH-like_DNA-bd_sf"/>
</dbReference>
<dbReference type="GO" id="GO:0043200">
    <property type="term" value="P:response to amino acid"/>
    <property type="evidence" value="ECO:0007669"/>
    <property type="project" value="TreeGrafter"/>
</dbReference>
<dbReference type="InterPro" id="IPR019887">
    <property type="entry name" value="Tscrpt_reg_AsnC/Lrp_C"/>
</dbReference>
<dbReference type="Gene3D" id="3.30.70.920">
    <property type="match status" value="1"/>
</dbReference>
<evidence type="ECO:0000313" key="5">
    <source>
        <dbReference type="EMBL" id="ARN75262.1"/>
    </source>
</evidence>
<dbReference type="RefSeq" id="WP_085759438.1">
    <property type="nucleotide sequence ID" value="NZ_CP019343.1"/>
</dbReference>
<dbReference type="InterPro" id="IPR011991">
    <property type="entry name" value="ArsR-like_HTH"/>
</dbReference>
<dbReference type="EMBL" id="CP019343">
    <property type="protein sequence ID" value="ARN75262.1"/>
    <property type="molecule type" value="Genomic_DNA"/>
</dbReference>
<dbReference type="Gene3D" id="1.10.10.10">
    <property type="entry name" value="Winged helix-like DNA-binding domain superfamily/Winged helix DNA-binding domain"/>
    <property type="match status" value="1"/>
</dbReference>
<dbReference type="SUPFAM" id="SSF54909">
    <property type="entry name" value="Dimeric alpha+beta barrel"/>
    <property type="match status" value="1"/>
</dbReference>
<dbReference type="PROSITE" id="PS00519">
    <property type="entry name" value="HTH_ASNC_1"/>
    <property type="match status" value="1"/>
</dbReference>
<dbReference type="Pfam" id="PF13412">
    <property type="entry name" value="HTH_24"/>
    <property type="match status" value="1"/>
</dbReference>
<evidence type="ECO:0000256" key="1">
    <source>
        <dbReference type="ARBA" id="ARBA00023015"/>
    </source>
</evidence>
<dbReference type="CDD" id="cd00090">
    <property type="entry name" value="HTH_ARSR"/>
    <property type="match status" value="1"/>
</dbReference>
<dbReference type="Pfam" id="PF01037">
    <property type="entry name" value="AsnC_trans_reg"/>
    <property type="match status" value="1"/>
</dbReference>
<keyword evidence="3" id="KW-0804">Transcription</keyword>
<dbReference type="InterPro" id="IPR011008">
    <property type="entry name" value="Dimeric_a/b-barrel"/>
</dbReference>
<dbReference type="PANTHER" id="PTHR30154:SF17">
    <property type="entry name" value="DNA-BINDING TRANSCRIPTIONAL ACTIVATOR DECR"/>
    <property type="match status" value="1"/>
</dbReference>
<dbReference type="InterPro" id="IPR019888">
    <property type="entry name" value="Tscrpt_reg_AsnC-like"/>
</dbReference>
<reference evidence="5 6" key="1">
    <citation type="submission" date="2016-11" db="EMBL/GenBank/DDBJ databases">
        <title>Trade-off between light-utilization and light-protection in marine flavobacteria.</title>
        <authorList>
            <person name="Kumagai Y."/>
        </authorList>
    </citation>
    <scope>NUCLEOTIDE SEQUENCE [LARGE SCALE GENOMIC DNA]</scope>
    <source>
        <strain evidence="5 6">NBRC 107125</strain>
    </source>
</reference>
<proteinExistence type="predicted"/>
<dbReference type="PANTHER" id="PTHR30154">
    <property type="entry name" value="LEUCINE-RESPONSIVE REGULATORY PROTEIN"/>
    <property type="match status" value="1"/>
</dbReference>
<dbReference type="OrthoDB" id="166264at2"/>
<keyword evidence="6" id="KW-1185">Reference proteome</keyword>
<dbReference type="KEGG" id="osg:BST96_14750"/>
<evidence type="ECO:0000256" key="3">
    <source>
        <dbReference type="ARBA" id="ARBA00023163"/>
    </source>
</evidence>
<dbReference type="STRING" id="716816.BST96_14750"/>
<evidence type="ECO:0000259" key="4">
    <source>
        <dbReference type="PROSITE" id="PS50956"/>
    </source>
</evidence>
<dbReference type="InterPro" id="IPR036390">
    <property type="entry name" value="WH_DNA-bd_sf"/>
</dbReference>
<evidence type="ECO:0000256" key="2">
    <source>
        <dbReference type="ARBA" id="ARBA00023125"/>
    </source>
</evidence>
<sequence>MSTELSPQDIRILDLLQQDASLTTQEIADRINMSQSPCWRRISRLEEQGLINRKVAVLDREKLGMDIVVFATVSLATQGKKNLQDFEDEVKLLPEVTECYTMTGMWDFMLKIVARDIRHYETFVREYLVNLNHIGEVHSHVAVTEIKNTTALPLETQL</sequence>
<dbReference type="InterPro" id="IPR019885">
    <property type="entry name" value="Tscrpt_reg_HTH_AsnC-type_CS"/>
</dbReference>
<dbReference type="GO" id="GO:0043565">
    <property type="term" value="F:sequence-specific DNA binding"/>
    <property type="evidence" value="ECO:0007669"/>
    <property type="project" value="InterPro"/>
</dbReference>
<dbReference type="PROSITE" id="PS50956">
    <property type="entry name" value="HTH_ASNC_2"/>
    <property type="match status" value="1"/>
</dbReference>